<keyword evidence="7" id="KW-0833">Ubl conjugation pathway</keyword>
<evidence type="ECO:0000256" key="4">
    <source>
        <dbReference type="ARBA" id="ARBA00022679"/>
    </source>
</evidence>
<feature type="region of interest" description="Disordered" evidence="10">
    <location>
        <begin position="166"/>
        <end position="188"/>
    </location>
</feature>
<evidence type="ECO:0000256" key="10">
    <source>
        <dbReference type="SAM" id="MobiDB-lite"/>
    </source>
</evidence>
<dbReference type="Proteomes" id="UP001489004">
    <property type="component" value="Unassembled WGS sequence"/>
</dbReference>
<dbReference type="GO" id="GO:0061665">
    <property type="term" value="F:SUMO ligase activity"/>
    <property type="evidence" value="ECO:0007669"/>
    <property type="project" value="TreeGrafter"/>
</dbReference>
<comment type="pathway">
    <text evidence="2">Protein modification; protein sumoylation.</text>
</comment>
<evidence type="ECO:0000256" key="6">
    <source>
        <dbReference type="ARBA" id="ARBA00022771"/>
    </source>
</evidence>
<dbReference type="PANTHER" id="PTHR21330">
    <property type="entry name" value="E3 SUMO-PROTEIN LIGASE NSE2"/>
    <property type="match status" value="1"/>
</dbReference>
<name>A0AAW1R6K3_9CHLO</name>
<evidence type="ECO:0000256" key="5">
    <source>
        <dbReference type="ARBA" id="ARBA00022723"/>
    </source>
</evidence>
<proteinExistence type="inferred from homology"/>
<evidence type="ECO:0000256" key="3">
    <source>
        <dbReference type="ARBA" id="ARBA00008212"/>
    </source>
</evidence>
<evidence type="ECO:0008006" key="13">
    <source>
        <dbReference type="Google" id="ProtNLM"/>
    </source>
</evidence>
<dbReference type="EMBL" id="JALJOR010000001">
    <property type="protein sequence ID" value="KAK9829294.1"/>
    <property type="molecule type" value="Genomic_DNA"/>
</dbReference>
<dbReference type="AlphaFoldDB" id="A0AAW1R6K3"/>
<dbReference type="GO" id="GO:0008270">
    <property type="term" value="F:zinc ion binding"/>
    <property type="evidence" value="ECO:0007669"/>
    <property type="project" value="UniProtKB-KW"/>
</dbReference>
<comment type="similarity">
    <text evidence="3">Belongs to the NSE2 family.</text>
</comment>
<keyword evidence="4" id="KW-0808">Transferase</keyword>
<dbReference type="InterPro" id="IPR013083">
    <property type="entry name" value="Znf_RING/FYVE/PHD"/>
</dbReference>
<dbReference type="GO" id="GO:0000724">
    <property type="term" value="P:double-strand break repair via homologous recombination"/>
    <property type="evidence" value="ECO:0007669"/>
    <property type="project" value="InterPro"/>
</dbReference>
<evidence type="ECO:0000256" key="1">
    <source>
        <dbReference type="ARBA" id="ARBA00004123"/>
    </source>
</evidence>
<dbReference type="GO" id="GO:0016925">
    <property type="term" value="P:protein sumoylation"/>
    <property type="evidence" value="ECO:0007669"/>
    <property type="project" value="TreeGrafter"/>
</dbReference>
<evidence type="ECO:0000313" key="11">
    <source>
        <dbReference type="EMBL" id="KAK9829294.1"/>
    </source>
</evidence>
<dbReference type="InterPro" id="IPR026846">
    <property type="entry name" value="Nse2(Mms21)"/>
</dbReference>
<evidence type="ECO:0000256" key="2">
    <source>
        <dbReference type="ARBA" id="ARBA00004718"/>
    </source>
</evidence>
<gene>
    <name evidence="11" type="ORF">WJX72_004993</name>
</gene>
<keyword evidence="8" id="KW-0862">Zinc</keyword>
<dbReference type="GO" id="GO:0030915">
    <property type="term" value="C:Smc5-Smc6 complex"/>
    <property type="evidence" value="ECO:0007669"/>
    <property type="project" value="InterPro"/>
</dbReference>
<dbReference type="InterPro" id="IPR004181">
    <property type="entry name" value="Znf_MIZ"/>
</dbReference>
<keyword evidence="6" id="KW-0863">Zinc-finger</keyword>
<evidence type="ECO:0000256" key="9">
    <source>
        <dbReference type="ARBA" id="ARBA00023242"/>
    </source>
</evidence>
<reference evidence="11 12" key="1">
    <citation type="journal article" date="2024" name="Nat. Commun.">
        <title>Phylogenomics reveals the evolutionary origins of lichenization in chlorophyte algae.</title>
        <authorList>
            <person name="Puginier C."/>
            <person name="Libourel C."/>
            <person name="Otte J."/>
            <person name="Skaloud P."/>
            <person name="Haon M."/>
            <person name="Grisel S."/>
            <person name="Petersen M."/>
            <person name="Berrin J.G."/>
            <person name="Delaux P.M."/>
            <person name="Dal Grande F."/>
            <person name="Keller J."/>
        </authorList>
    </citation>
    <scope>NUCLEOTIDE SEQUENCE [LARGE SCALE GENOMIC DNA]</scope>
    <source>
        <strain evidence="11 12">SAG 2043</strain>
    </source>
</reference>
<comment type="subcellular location">
    <subcellularLocation>
        <location evidence="1">Nucleus</location>
    </subcellularLocation>
</comment>
<organism evidence="11 12">
    <name type="scientific">[Myrmecia] bisecta</name>
    <dbReference type="NCBI Taxonomy" id="41462"/>
    <lineage>
        <taxon>Eukaryota</taxon>
        <taxon>Viridiplantae</taxon>
        <taxon>Chlorophyta</taxon>
        <taxon>core chlorophytes</taxon>
        <taxon>Trebouxiophyceae</taxon>
        <taxon>Trebouxiales</taxon>
        <taxon>Trebouxiaceae</taxon>
        <taxon>Myrmecia</taxon>
    </lineage>
</organism>
<keyword evidence="9" id="KW-0539">Nucleus</keyword>
<dbReference type="Gene3D" id="3.30.40.10">
    <property type="entry name" value="Zinc/RING finger domain, C3HC4 (zinc finger)"/>
    <property type="match status" value="1"/>
</dbReference>
<comment type="caution">
    <text evidence="11">The sequence shown here is derived from an EMBL/GenBank/DDBJ whole genome shotgun (WGS) entry which is preliminary data.</text>
</comment>
<sequence length="188" mass="20828">MAETDLVSRDQIAAFLTQQGLIGTGLGQNLGGQADLLTQLAELLEKANDAEKVEDAGFRPEDTVEFKNFESAVRAVHGQEEAGAEEDEDVVIAPTEFDVARNRSCPITGKPVMELTEPVEDQLGFVYERKEIEEYIRRKRGSCACPMAATSHTITLADLKKANKVLREQRRQQHATQPTQEDDTILDV</sequence>
<dbReference type="GO" id="GO:0005634">
    <property type="term" value="C:nucleus"/>
    <property type="evidence" value="ECO:0007669"/>
    <property type="project" value="UniProtKB-SubCell"/>
</dbReference>
<evidence type="ECO:0000256" key="8">
    <source>
        <dbReference type="ARBA" id="ARBA00022833"/>
    </source>
</evidence>
<protein>
    <recommendedName>
        <fullName evidence="13">E3 SUMO-protein ligase NSE2</fullName>
    </recommendedName>
</protein>
<accession>A0AAW1R6K3</accession>
<keyword evidence="12" id="KW-1185">Reference proteome</keyword>
<dbReference type="PANTHER" id="PTHR21330:SF1">
    <property type="entry name" value="E3 SUMO-PROTEIN LIGASE NSE2"/>
    <property type="match status" value="1"/>
</dbReference>
<evidence type="ECO:0000256" key="7">
    <source>
        <dbReference type="ARBA" id="ARBA00022786"/>
    </source>
</evidence>
<evidence type="ECO:0000313" key="12">
    <source>
        <dbReference type="Proteomes" id="UP001489004"/>
    </source>
</evidence>
<dbReference type="CDD" id="cd16651">
    <property type="entry name" value="SPL-RING_NSE2"/>
    <property type="match status" value="1"/>
</dbReference>
<keyword evidence="5" id="KW-0479">Metal-binding</keyword>